<dbReference type="InterPro" id="IPR049942">
    <property type="entry name" value="DML1/Misato"/>
</dbReference>
<dbReference type="PANTHER" id="PTHR13391">
    <property type="entry name" value="MITOCHONDRIAL DISTRIBUTION REGULATOR MISATO"/>
    <property type="match status" value="1"/>
</dbReference>
<evidence type="ECO:0000313" key="6">
    <source>
        <dbReference type="EMBL" id="KAF2069896.1"/>
    </source>
</evidence>
<evidence type="ECO:0000313" key="7">
    <source>
        <dbReference type="Proteomes" id="UP000695562"/>
    </source>
</evidence>
<sequence>MNKKQEIITLQIGNYSNFIATHFWNIQEENFKYSSRNPEKEGYEIDPDILYRSSLSEKDQVKYTPRVLLFDYKSNYGNLNKEGTVYRGNNNNASNNVIGKRENVSTFVSTSVGKPVDIENSAQDNSSRDFEYWSDYTSVEYHRNSLVQVSDSCVVNPSGDENGKNGPGFHDGLDMMERGDAYAEGGISDEYQDKLRLLAEECDNLSAFQCFADTDGIWGGVSSSILSHLADEYSSKAVVTFAANSYSSHIAQNSEEAVLERVYNSSACLSSLAANSSLYIPLSCQRWWTPNTSASQLGPQVLPTKYQTSALFAAAIDTATLYYRSNFSLDVGSFCDHMCPSPSRNVAVLSTSFPGSFERFGFSYQGSEPVFPNKTPLYSSPYMSYLSPRVYHPVSSTSVPYTEIVSIRGDLLNPRTCSNAQEASVINQDYQKVSSLLQMYLSNTYMESNPTQAVLRRKICNITQPFEYQKNLYPTFKQGNAKTILTHLQNSTLISPFIEYLVHDFKDIIANKRLSERITNSYDQYSNSDILESLLQYSENYPMNKK</sequence>
<dbReference type="OrthoDB" id="271881at2759"/>
<dbReference type="Proteomes" id="UP000695562">
    <property type="component" value="Unassembled WGS sequence"/>
</dbReference>
<keyword evidence="3" id="KW-0496">Mitochondrion</keyword>
<comment type="similarity">
    <text evidence="2">Belongs to the misato family.</text>
</comment>
<protein>
    <submittedName>
        <fullName evidence="6">Uncharacterized protein</fullName>
    </submittedName>
</protein>
<dbReference type="Pfam" id="PF10644">
    <property type="entry name" value="Misat_Tub_SegII"/>
    <property type="match status" value="1"/>
</dbReference>
<name>A0A8J4PUM9_9MYCE</name>
<evidence type="ECO:0000256" key="3">
    <source>
        <dbReference type="ARBA" id="ARBA00023128"/>
    </source>
</evidence>
<feature type="domain" description="DML1/Misato tubulin" evidence="5">
    <location>
        <begin position="127"/>
        <end position="322"/>
    </location>
</feature>
<keyword evidence="7" id="KW-1185">Reference proteome</keyword>
<dbReference type="Gene3D" id="3.40.50.1440">
    <property type="entry name" value="Tubulin/FtsZ, GTPase domain"/>
    <property type="match status" value="1"/>
</dbReference>
<evidence type="ECO:0000259" key="5">
    <source>
        <dbReference type="Pfam" id="PF14881"/>
    </source>
</evidence>
<gene>
    <name evidence="6" type="ORF">CYY_008782</name>
</gene>
<organism evidence="6 7">
    <name type="scientific">Polysphondylium violaceum</name>
    <dbReference type="NCBI Taxonomy" id="133409"/>
    <lineage>
        <taxon>Eukaryota</taxon>
        <taxon>Amoebozoa</taxon>
        <taxon>Evosea</taxon>
        <taxon>Eumycetozoa</taxon>
        <taxon>Dictyostelia</taxon>
        <taxon>Dictyosteliales</taxon>
        <taxon>Dictyosteliaceae</taxon>
        <taxon>Polysphondylium</taxon>
    </lineage>
</organism>
<evidence type="ECO:0000256" key="2">
    <source>
        <dbReference type="ARBA" id="ARBA00008507"/>
    </source>
</evidence>
<dbReference type="GO" id="GO:0005739">
    <property type="term" value="C:mitochondrion"/>
    <property type="evidence" value="ECO:0007669"/>
    <property type="project" value="UniProtKB-SubCell"/>
</dbReference>
<accession>A0A8J4PUM9</accession>
<dbReference type="InterPro" id="IPR019605">
    <property type="entry name" value="Misato_II_tubulin-like"/>
</dbReference>
<dbReference type="InterPro" id="IPR029209">
    <property type="entry name" value="DML1/Misato_tubulin"/>
</dbReference>
<dbReference type="GO" id="GO:0007005">
    <property type="term" value="P:mitochondrion organization"/>
    <property type="evidence" value="ECO:0007669"/>
    <property type="project" value="InterPro"/>
</dbReference>
<dbReference type="AlphaFoldDB" id="A0A8J4PUM9"/>
<evidence type="ECO:0000259" key="4">
    <source>
        <dbReference type="Pfam" id="PF10644"/>
    </source>
</evidence>
<dbReference type="EMBL" id="AJWJ01000577">
    <property type="protein sequence ID" value="KAF2069896.1"/>
    <property type="molecule type" value="Genomic_DNA"/>
</dbReference>
<comment type="caution">
    <text evidence="6">The sequence shown here is derived from an EMBL/GenBank/DDBJ whole genome shotgun (WGS) entry which is preliminary data.</text>
</comment>
<feature type="domain" description="Misato Segment II tubulin-like" evidence="4">
    <location>
        <begin position="5"/>
        <end position="100"/>
    </location>
</feature>
<reference evidence="6" key="1">
    <citation type="submission" date="2020-01" db="EMBL/GenBank/DDBJ databases">
        <title>Development of genomics and gene disruption for Polysphondylium violaceum indicates a role for the polyketide synthase stlB in stalk morphogenesis.</title>
        <authorList>
            <person name="Narita B."/>
            <person name="Kawabe Y."/>
            <person name="Kin K."/>
            <person name="Saito T."/>
            <person name="Gibbs R."/>
            <person name="Kuspa A."/>
            <person name="Muzny D."/>
            <person name="Queller D."/>
            <person name="Richards S."/>
            <person name="Strassman J."/>
            <person name="Sucgang R."/>
            <person name="Worley K."/>
            <person name="Schaap P."/>
        </authorList>
    </citation>
    <scope>NUCLEOTIDE SEQUENCE</scope>
    <source>
        <strain evidence="6">QSvi11</strain>
    </source>
</reference>
<dbReference type="Pfam" id="PF14881">
    <property type="entry name" value="Tubulin_3"/>
    <property type="match status" value="1"/>
</dbReference>
<dbReference type="InterPro" id="IPR036525">
    <property type="entry name" value="Tubulin/FtsZ_GTPase_sf"/>
</dbReference>
<dbReference type="SUPFAM" id="SSF52490">
    <property type="entry name" value="Tubulin nucleotide-binding domain-like"/>
    <property type="match status" value="1"/>
</dbReference>
<dbReference type="PANTHER" id="PTHR13391:SF0">
    <property type="entry name" value="PROTEIN MISATO HOMOLOG 1"/>
    <property type="match status" value="1"/>
</dbReference>
<evidence type="ECO:0000256" key="1">
    <source>
        <dbReference type="ARBA" id="ARBA00004173"/>
    </source>
</evidence>
<comment type="subcellular location">
    <subcellularLocation>
        <location evidence="1">Mitochondrion</location>
    </subcellularLocation>
</comment>
<proteinExistence type="inferred from homology"/>